<evidence type="ECO:0000313" key="2">
    <source>
        <dbReference type="EMBL" id="KAK3861572.1"/>
    </source>
</evidence>
<feature type="compositionally biased region" description="Low complexity" evidence="1">
    <location>
        <begin position="80"/>
        <end position="89"/>
    </location>
</feature>
<evidence type="ECO:0000256" key="1">
    <source>
        <dbReference type="SAM" id="MobiDB-lite"/>
    </source>
</evidence>
<feature type="compositionally biased region" description="Pro residues" evidence="1">
    <location>
        <begin position="17"/>
        <end position="26"/>
    </location>
</feature>
<gene>
    <name evidence="2" type="ORF">Pcinc_032484</name>
</gene>
<dbReference type="AlphaFoldDB" id="A0AAE1EUG5"/>
<proteinExistence type="predicted"/>
<sequence length="141" mass="14883">MKMTPPAAQPARTLPPHQRPPSPPPYSLARSSTPSPIYTPTPIHTPSQGTSEERCMPATPSAIQHPAPGTSTPPQPQPQTAPTTAPAATSVESDSPPGPATITYYAPPGASFIFNNETEIKYHGQELAMESLFVLITANEC</sequence>
<name>A0AAE1EUG5_PETCI</name>
<keyword evidence="3" id="KW-1185">Reference proteome</keyword>
<dbReference type="Proteomes" id="UP001286313">
    <property type="component" value="Unassembled WGS sequence"/>
</dbReference>
<feature type="compositionally biased region" description="Low complexity" evidence="1">
    <location>
        <begin position="31"/>
        <end position="47"/>
    </location>
</feature>
<dbReference type="EMBL" id="JAWQEG010004465">
    <property type="protein sequence ID" value="KAK3861572.1"/>
    <property type="molecule type" value="Genomic_DNA"/>
</dbReference>
<accession>A0AAE1EUG5</accession>
<feature type="region of interest" description="Disordered" evidence="1">
    <location>
        <begin position="1"/>
        <end position="103"/>
    </location>
</feature>
<comment type="caution">
    <text evidence="2">The sequence shown here is derived from an EMBL/GenBank/DDBJ whole genome shotgun (WGS) entry which is preliminary data.</text>
</comment>
<protein>
    <submittedName>
        <fullName evidence="2">Uncharacterized protein</fullName>
    </submittedName>
</protein>
<reference evidence="2" key="1">
    <citation type="submission" date="2023-10" db="EMBL/GenBank/DDBJ databases">
        <title>Genome assemblies of two species of porcelain crab, Petrolisthes cinctipes and Petrolisthes manimaculis (Anomura: Porcellanidae).</title>
        <authorList>
            <person name="Angst P."/>
        </authorList>
    </citation>
    <scope>NUCLEOTIDE SEQUENCE</scope>
    <source>
        <strain evidence="2">PB745_01</strain>
        <tissue evidence="2">Gill</tissue>
    </source>
</reference>
<organism evidence="2 3">
    <name type="scientific">Petrolisthes cinctipes</name>
    <name type="common">Flat porcelain crab</name>
    <dbReference type="NCBI Taxonomy" id="88211"/>
    <lineage>
        <taxon>Eukaryota</taxon>
        <taxon>Metazoa</taxon>
        <taxon>Ecdysozoa</taxon>
        <taxon>Arthropoda</taxon>
        <taxon>Crustacea</taxon>
        <taxon>Multicrustacea</taxon>
        <taxon>Malacostraca</taxon>
        <taxon>Eumalacostraca</taxon>
        <taxon>Eucarida</taxon>
        <taxon>Decapoda</taxon>
        <taxon>Pleocyemata</taxon>
        <taxon>Anomura</taxon>
        <taxon>Galatheoidea</taxon>
        <taxon>Porcellanidae</taxon>
        <taxon>Petrolisthes</taxon>
    </lineage>
</organism>
<evidence type="ECO:0000313" key="3">
    <source>
        <dbReference type="Proteomes" id="UP001286313"/>
    </source>
</evidence>